<organism evidence="1 2">
    <name type="scientific">Pseudozobellia thermophila</name>
    <dbReference type="NCBI Taxonomy" id="192903"/>
    <lineage>
        <taxon>Bacteria</taxon>
        <taxon>Pseudomonadati</taxon>
        <taxon>Bacteroidota</taxon>
        <taxon>Flavobacteriia</taxon>
        <taxon>Flavobacteriales</taxon>
        <taxon>Flavobacteriaceae</taxon>
        <taxon>Pseudozobellia</taxon>
    </lineage>
</organism>
<accession>A0A1M6EQC2</accession>
<gene>
    <name evidence="1" type="ORF">SAMN04488513_102141</name>
</gene>
<dbReference type="STRING" id="192903.SAMN04488513_102141"/>
<name>A0A1M6EQC2_9FLAO</name>
<proteinExistence type="predicted"/>
<dbReference type="Proteomes" id="UP000184543">
    <property type="component" value="Unassembled WGS sequence"/>
</dbReference>
<dbReference type="AlphaFoldDB" id="A0A1M6EQC2"/>
<reference evidence="2" key="1">
    <citation type="submission" date="2016-11" db="EMBL/GenBank/DDBJ databases">
        <authorList>
            <person name="Varghese N."/>
            <person name="Submissions S."/>
        </authorList>
    </citation>
    <scope>NUCLEOTIDE SEQUENCE [LARGE SCALE GENOMIC DNA]</scope>
    <source>
        <strain evidence="2">DSM 19858</strain>
    </source>
</reference>
<sequence length="45" mass="4991">MLNIVNAMKTISQPVSLAVQLVKLLYCFHVGITDLGSHKLYLTNC</sequence>
<evidence type="ECO:0000313" key="1">
    <source>
        <dbReference type="EMBL" id="SHI87635.1"/>
    </source>
</evidence>
<keyword evidence="2" id="KW-1185">Reference proteome</keyword>
<evidence type="ECO:0000313" key="2">
    <source>
        <dbReference type="Proteomes" id="UP000184543"/>
    </source>
</evidence>
<dbReference type="EMBL" id="FQYU01000002">
    <property type="protein sequence ID" value="SHI87635.1"/>
    <property type="molecule type" value="Genomic_DNA"/>
</dbReference>
<protein>
    <submittedName>
        <fullName evidence="1">Uncharacterized protein</fullName>
    </submittedName>
</protein>